<proteinExistence type="predicted"/>
<dbReference type="OrthoDB" id="282702at2"/>
<name>A0A517VKP2_9PLAN</name>
<evidence type="ECO:0000313" key="4">
    <source>
        <dbReference type="Proteomes" id="UP000316855"/>
    </source>
</evidence>
<feature type="signal peptide" evidence="2">
    <location>
        <begin position="1"/>
        <end position="23"/>
    </location>
</feature>
<evidence type="ECO:0000313" key="3">
    <source>
        <dbReference type="EMBL" id="QDT93525.1"/>
    </source>
</evidence>
<evidence type="ECO:0000256" key="2">
    <source>
        <dbReference type="SAM" id="SignalP"/>
    </source>
</evidence>
<dbReference type="PROSITE" id="PS51257">
    <property type="entry name" value="PROKAR_LIPOPROTEIN"/>
    <property type="match status" value="1"/>
</dbReference>
<dbReference type="AlphaFoldDB" id="A0A517VKP2"/>
<evidence type="ECO:0000256" key="1">
    <source>
        <dbReference type="SAM" id="MobiDB-lite"/>
    </source>
</evidence>
<organism evidence="3 4">
    <name type="scientific">Gimesia algae</name>
    <dbReference type="NCBI Taxonomy" id="2527971"/>
    <lineage>
        <taxon>Bacteria</taxon>
        <taxon>Pseudomonadati</taxon>
        <taxon>Planctomycetota</taxon>
        <taxon>Planctomycetia</taxon>
        <taxon>Planctomycetales</taxon>
        <taxon>Planctomycetaceae</taxon>
        <taxon>Gimesia</taxon>
    </lineage>
</organism>
<accession>A0A517VKP2</accession>
<reference evidence="3 4" key="1">
    <citation type="submission" date="2019-02" db="EMBL/GenBank/DDBJ databases">
        <title>Deep-cultivation of Planctomycetes and their phenomic and genomic characterization uncovers novel biology.</title>
        <authorList>
            <person name="Wiegand S."/>
            <person name="Jogler M."/>
            <person name="Boedeker C."/>
            <person name="Pinto D."/>
            <person name="Vollmers J."/>
            <person name="Rivas-Marin E."/>
            <person name="Kohn T."/>
            <person name="Peeters S.H."/>
            <person name="Heuer A."/>
            <person name="Rast P."/>
            <person name="Oberbeckmann S."/>
            <person name="Bunk B."/>
            <person name="Jeske O."/>
            <person name="Meyerdierks A."/>
            <person name="Storesund J.E."/>
            <person name="Kallscheuer N."/>
            <person name="Luecker S."/>
            <person name="Lage O.M."/>
            <person name="Pohl T."/>
            <person name="Merkel B.J."/>
            <person name="Hornburger P."/>
            <person name="Mueller R.-W."/>
            <person name="Bruemmer F."/>
            <person name="Labrenz M."/>
            <person name="Spormann A.M."/>
            <person name="Op den Camp H."/>
            <person name="Overmann J."/>
            <person name="Amann R."/>
            <person name="Jetten M.S.M."/>
            <person name="Mascher T."/>
            <person name="Medema M.H."/>
            <person name="Devos D.P."/>
            <person name="Kaster A.-K."/>
            <person name="Ovreas L."/>
            <person name="Rohde M."/>
            <person name="Galperin M.Y."/>
            <person name="Jogler C."/>
        </authorList>
    </citation>
    <scope>NUCLEOTIDE SEQUENCE [LARGE SCALE GENOMIC DNA]</scope>
    <source>
        <strain evidence="3 4">Pan161</strain>
    </source>
</reference>
<keyword evidence="2" id="KW-0732">Signal</keyword>
<evidence type="ECO:0008006" key="5">
    <source>
        <dbReference type="Google" id="ProtNLM"/>
    </source>
</evidence>
<feature type="compositionally biased region" description="Polar residues" evidence="1">
    <location>
        <begin position="228"/>
        <end position="237"/>
    </location>
</feature>
<feature type="compositionally biased region" description="Polar residues" evidence="1">
    <location>
        <begin position="177"/>
        <end position="199"/>
    </location>
</feature>
<dbReference type="KEGG" id="gax:Pan161_52050"/>
<feature type="region of interest" description="Disordered" evidence="1">
    <location>
        <begin position="272"/>
        <end position="298"/>
    </location>
</feature>
<sequence length="298" mass="33540" precursor="true">MKHLIVPVRLFVFLMLCASTSLTGCTSLALSQWGLNKDHKFATAKKPAFEIVALWEPAEGKGVDGMPTRGFAGQLLFFQHNNTSPVYVKGEVYVNLYDDQGEAATQQNPIHQYKFDSGAWQVHAVESTLGPAYQVFIPYVRKGRDQAECALRVQLTQKDAPEIFSRMISVKLDGKTPQVTQETVAQTPATQSEKTNVSVDTLARRESGKALELSPEHKLRQLKRALEESSQIEQVSAESAAPVEDKRDERIHRLEQQLGELLNQQNRTIQAGYQTSSQQRPPEQPKRYQQFRLNSSEQ</sequence>
<protein>
    <recommendedName>
        <fullName evidence="5">Lipoprotein</fullName>
    </recommendedName>
</protein>
<gene>
    <name evidence="3" type="ORF">Pan161_52050</name>
</gene>
<dbReference type="Proteomes" id="UP000316855">
    <property type="component" value="Chromosome"/>
</dbReference>
<feature type="compositionally biased region" description="Polar residues" evidence="1">
    <location>
        <begin position="272"/>
        <end position="281"/>
    </location>
</feature>
<feature type="chain" id="PRO_5022149136" description="Lipoprotein" evidence="2">
    <location>
        <begin position="24"/>
        <end position="298"/>
    </location>
</feature>
<feature type="region of interest" description="Disordered" evidence="1">
    <location>
        <begin position="175"/>
        <end position="199"/>
    </location>
</feature>
<dbReference type="EMBL" id="CP036343">
    <property type="protein sequence ID" value="QDT93525.1"/>
    <property type="molecule type" value="Genomic_DNA"/>
</dbReference>
<dbReference type="RefSeq" id="WP_145231487.1">
    <property type="nucleotide sequence ID" value="NZ_CP036343.1"/>
</dbReference>
<feature type="region of interest" description="Disordered" evidence="1">
    <location>
        <begin position="228"/>
        <end position="247"/>
    </location>
</feature>
<keyword evidence="4" id="KW-1185">Reference proteome</keyword>